<keyword evidence="2" id="KW-1185">Reference proteome</keyword>
<dbReference type="Proteomes" id="UP000192639">
    <property type="component" value="Unassembled WGS sequence"/>
</dbReference>
<reference evidence="1 2" key="1">
    <citation type="journal article" date="2017" name="Environ. Microbiol.">
        <title>Decay of the glycolytic pathway and adaptation to intranuclear parasitism within Enterocytozoonidae microsporidia.</title>
        <authorList>
            <person name="Wiredu Boakye D."/>
            <person name="Jaroenlak P."/>
            <person name="Prachumwat A."/>
            <person name="Williams T.A."/>
            <person name="Bateman K.S."/>
            <person name="Itsathitphaisarn O."/>
            <person name="Sritunyalucksana K."/>
            <person name="Paszkiewicz K.H."/>
            <person name="Moore K.A."/>
            <person name="Stentiford G.D."/>
            <person name="Williams B.A."/>
        </authorList>
    </citation>
    <scope>NUCLEOTIDE SEQUENCE [LARGE SCALE GENOMIC DNA]</scope>
    <source>
        <strain evidence="1 2">GB1</strain>
    </source>
</reference>
<comment type="caution">
    <text evidence="1">The sequence shown here is derived from an EMBL/GenBank/DDBJ whole genome shotgun (WGS) entry which is preliminary data.</text>
</comment>
<sequence>MIKSKIKVINVEYGKGKRALISAQMNTRCAESQTIIVAYVAPKTKTWTKEEHEEIEDTLDKRKR</sequence>
<name>A0A1Y1S436_9MICR</name>
<accession>A0A1Y1S436</accession>
<dbReference type="VEuPathDB" id="MicrosporidiaDB:ECANGB1_1042"/>
<protein>
    <submittedName>
        <fullName evidence="1">Uncharacterized protein</fullName>
    </submittedName>
</protein>
<proteinExistence type="predicted"/>
<dbReference type="AlphaFoldDB" id="A0A1Y1S436"/>
<evidence type="ECO:0000313" key="1">
    <source>
        <dbReference type="EMBL" id="ORD93138.1"/>
    </source>
</evidence>
<dbReference type="EMBL" id="LWDP01000189">
    <property type="protein sequence ID" value="ORD93138.1"/>
    <property type="molecule type" value="Genomic_DNA"/>
</dbReference>
<organism evidence="1 2">
    <name type="scientific">Enterospora canceri</name>
    <dbReference type="NCBI Taxonomy" id="1081671"/>
    <lineage>
        <taxon>Eukaryota</taxon>
        <taxon>Fungi</taxon>
        <taxon>Fungi incertae sedis</taxon>
        <taxon>Microsporidia</taxon>
        <taxon>Enterocytozoonidae</taxon>
        <taxon>Enterospora</taxon>
    </lineage>
</organism>
<evidence type="ECO:0000313" key="2">
    <source>
        <dbReference type="Proteomes" id="UP000192639"/>
    </source>
</evidence>
<gene>
    <name evidence="1" type="ORF">ECANGB1_1042</name>
</gene>